<feature type="domain" description="Disease resistance N-terminal" evidence="6">
    <location>
        <begin position="514"/>
        <end position="591"/>
    </location>
</feature>
<evidence type="ECO:0000313" key="10">
    <source>
        <dbReference type="Proteomes" id="UP001227230"/>
    </source>
</evidence>
<dbReference type="PRINTS" id="PR00364">
    <property type="entry name" value="DISEASERSIST"/>
</dbReference>
<dbReference type="Gene3D" id="3.40.50.300">
    <property type="entry name" value="P-loop containing nucleotide triphosphate hydrolases"/>
    <property type="match status" value="1"/>
</dbReference>
<dbReference type="Gene3D" id="1.10.8.430">
    <property type="entry name" value="Helical domain of apoptotic protease-activating factors"/>
    <property type="match status" value="1"/>
</dbReference>
<gene>
    <name evidence="9" type="ORF">VitviT2T_007533</name>
</gene>
<feature type="domain" description="Disease resistance protein winged helix" evidence="7">
    <location>
        <begin position="922"/>
        <end position="985"/>
    </location>
</feature>
<dbReference type="InterPro" id="IPR027417">
    <property type="entry name" value="P-loop_NTPase"/>
</dbReference>
<dbReference type="InterPro" id="IPR038005">
    <property type="entry name" value="RX-like_CC"/>
</dbReference>
<dbReference type="InterPro" id="IPR044974">
    <property type="entry name" value="Disease_R_plants"/>
</dbReference>
<dbReference type="InterPro" id="IPR058922">
    <property type="entry name" value="WHD_DRP"/>
</dbReference>
<dbReference type="CDD" id="cd14798">
    <property type="entry name" value="RX-CC_like"/>
    <property type="match status" value="1"/>
</dbReference>
<dbReference type="SUPFAM" id="SSF52540">
    <property type="entry name" value="P-loop containing nucleoside triphosphate hydrolases"/>
    <property type="match status" value="1"/>
</dbReference>
<feature type="domain" description="Disease resistance R13L4/SHOC-2-like LRR" evidence="8">
    <location>
        <begin position="1084"/>
        <end position="1369"/>
    </location>
</feature>
<feature type="region of interest" description="Disordered" evidence="4">
    <location>
        <begin position="137"/>
        <end position="188"/>
    </location>
</feature>
<proteinExistence type="predicted"/>
<feature type="region of interest" description="Disordered" evidence="4">
    <location>
        <begin position="633"/>
        <end position="659"/>
    </location>
</feature>
<feature type="domain" description="NB-ARC" evidence="5">
    <location>
        <begin position="669"/>
        <end position="838"/>
    </location>
</feature>
<dbReference type="InterPro" id="IPR002182">
    <property type="entry name" value="NB-ARC"/>
</dbReference>
<dbReference type="SUPFAM" id="SSF52058">
    <property type="entry name" value="L domain-like"/>
    <property type="match status" value="1"/>
</dbReference>
<organism evidence="9 10">
    <name type="scientific">Vitis vinifera</name>
    <name type="common">Grape</name>
    <dbReference type="NCBI Taxonomy" id="29760"/>
    <lineage>
        <taxon>Eukaryota</taxon>
        <taxon>Viridiplantae</taxon>
        <taxon>Streptophyta</taxon>
        <taxon>Embryophyta</taxon>
        <taxon>Tracheophyta</taxon>
        <taxon>Spermatophyta</taxon>
        <taxon>Magnoliopsida</taxon>
        <taxon>eudicotyledons</taxon>
        <taxon>Gunneridae</taxon>
        <taxon>Pentapetalae</taxon>
        <taxon>rosids</taxon>
        <taxon>Vitales</taxon>
        <taxon>Vitaceae</taxon>
        <taxon>Viteae</taxon>
        <taxon>Vitis</taxon>
    </lineage>
</organism>
<evidence type="ECO:0000256" key="2">
    <source>
        <dbReference type="ARBA" id="ARBA00022741"/>
    </source>
</evidence>
<sequence>MHTTQEEDKEMDNEVVLIKQIHETEDIIANTLSRCEKMVDNELVKLSSMTKRSSEDLFKSVASRVVDKLLSLLHQQPTALLGVEEAVEWIEREVRGTGDGGGIESTEELVDIAYDVEDAIDSLQLKSVAEASGRGSLEHVIAPDDDRLRKQLSGLPAPDHTELCPLDPPQDTEETASPDMNSAQSQSMSNTVVCPITEGVTALRAQKALHPKMKKAARRTQDKFRLMNDFLKDFDRSGAVDHNGMVRMEELLTVSSSAVDVMEELINKREQLRRSWVEPLGRVVFDFHNFKSQHMLAMEIHKIYSKILNISTRKRQEVPGNSQSTVPAANAFPIQPLLQFVGMTEEEREEKFKKEMDEIMTWVMKLGDMKCMAERVVSRIIEKLSVLLVRDPWAVVGVEDQLQWVERELKRAGAHYELAEELIDVAYDVEDVIDDLILKSVAQAGSRGALENVIATDDDDDQLHKKLESIKPKINALPPPSRVVRCSLDPPQDIEEIDWSQRSSAFDQKISNTVVSPVIKKVTALLDQGALPTRVKKSARQVQDKFRLMNDFLRDLESVELDNRWRVWIDELCQVCHSTEDVIDQFLNSREQIGRSWSGALRRGVLGFGHLIAQHKLVMKMDQISAQILDLSSRRPERAHGHSPSTVPIPQPPTQEPQQTQELDVINFDDDVHAIMTWLLSDDTSFSVISIVGMPGIGKTTLAKSIYNNKAVVDHFPFRAWTSATHEHKFFRDIMGEYTNYREMTRGGKRFLIVPDDAEMAHKLNAFLTGQRYLIVLDDASSTNFLNRMVKAFPDASNGSRMILISRSRSLPSELKRRSVHHAVRLRGNDESWTLFTHALKVNIPQQLQTLRKEIVRTCGGLPMLIVKLANMLSQKGLTIEEWSNALQQLNRDQEQFWSYPLSRISKDLPLYMRQCLFYFGLFPQDFEIPARRLTALWVAEGLVQAKGEDEAPEDAAERCLIQLIAEGMVRVTKKKRNGNIKTCCLPGALQQCWLSKALNATFLQIHTKTTSHLSPSTGMIRRLTDHLDKEDITFDHIHGNHNIDSSSWQPLYRGVVSLLSFDTREGNKPGQDIGNFLHRCISSNCLLLLRVLDLENVFKPNLPGALGNLTRLRYLGLRSTFLDMLPSFIKKLENLQVLDLKHTNIITLPNPIWNMQRLRRLYLNERCHCQSVPQPRVGSFSTLQVLVGLFVDEEAPVKDGLDRFVNLQKLGLKCRLLSSQQEAMAEWVLKSKHLRSLSLKSIDEQNQVGDLDLKPLTGHVSLSCLYLLGRLKNPSIVSEFPHGLLDLTLSGSELKEDPMETLDKLPNLKILSLLAKSYTGNNMRCSLGGFSQLRVLKLWILEQLEEWNVEEGALQALRALDIRGCMRLKMLPEALHHRALLQVKLTDMPSDFA</sequence>
<dbReference type="InterPro" id="IPR055414">
    <property type="entry name" value="LRR_R13L4/SHOC2-like"/>
</dbReference>
<evidence type="ECO:0000256" key="3">
    <source>
        <dbReference type="ARBA" id="ARBA00022821"/>
    </source>
</evidence>
<keyword evidence="2" id="KW-0547">Nucleotide-binding</keyword>
<dbReference type="Pfam" id="PF23559">
    <property type="entry name" value="WHD_DRP"/>
    <property type="match status" value="1"/>
</dbReference>
<dbReference type="Gene3D" id="3.80.10.10">
    <property type="entry name" value="Ribonuclease Inhibitor"/>
    <property type="match status" value="1"/>
</dbReference>
<evidence type="ECO:0000313" key="9">
    <source>
        <dbReference type="EMBL" id="WJZ88210.1"/>
    </source>
</evidence>
<evidence type="ECO:0000256" key="4">
    <source>
        <dbReference type="SAM" id="MobiDB-lite"/>
    </source>
</evidence>
<keyword evidence="10" id="KW-1185">Reference proteome</keyword>
<dbReference type="Pfam" id="PF23598">
    <property type="entry name" value="LRR_14"/>
    <property type="match status" value="1"/>
</dbReference>
<name>A0ABY9BZG9_VITVI</name>
<dbReference type="InterPro" id="IPR036388">
    <property type="entry name" value="WH-like_DNA-bd_sf"/>
</dbReference>
<dbReference type="Gene3D" id="1.20.5.4130">
    <property type="match status" value="1"/>
</dbReference>
<evidence type="ECO:0000259" key="5">
    <source>
        <dbReference type="Pfam" id="PF00931"/>
    </source>
</evidence>
<dbReference type="PANTHER" id="PTHR23155:SF955">
    <property type="entry name" value="AAA+ ATPASE DOMAIN-CONTAINING PROTEIN"/>
    <property type="match status" value="1"/>
</dbReference>
<evidence type="ECO:0000259" key="7">
    <source>
        <dbReference type="Pfam" id="PF23559"/>
    </source>
</evidence>
<evidence type="ECO:0000256" key="1">
    <source>
        <dbReference type="ARBA" id="ARBA00022737"/>
    </source>
</evidence>
<dbReference type="EMBL" id="CP126652">
    <property type="protein sequence ID" value="WJZ88210.1"/>
    <property type="molecule type" value="Genomic_DNA"/>
</dbReference>
<dbReference type="Proteomes" id="UP001227230">
    <property type="component" value="Chromosome 5"/>
</dbReference>
<keyword evidence="1" id="KW-0677">Repeat</keyword>
<evidence type="ECO:0000259" key="8">
    <source>
        <dbReference type="Pfam" id="PF23598"/>
    </source>
</evidence>
<dbReference type="Pfam" id="PF00931">
    <property type="entry name" value="NB-ARC"/>
    <property type="match status" value="1"/>
</dbReference>
<dbReference type="Gene3D" id="1.10.10.10">
    <property type="entry name" value="Winged helix-like DNA-binding domain superfamily/Winged helix DNA-binding domain"/>
    <property type="match status" value="1"/>
</dbReference>
<dbReference type="InterPro" id="IPR032675">
    <property type="entry name" value="LRR_dom_sf"/>
</dbReference>
<reference evidence="9 10" key="1">
    <citation type="journal article" date="2023" name="Hortic Res">
        <title>The complete reference genome for grapevine (Vitis vinifera L.) genetics and breeding.</title>
        <authorList>
            <person name="Shi X."/>
            <person name="Cao S."/>
            <person name="Wang X."/>
            <person name="Huang S."/>
            <person name="Wang Y."/>
            <person name="Liu Z."/>
            <person name="Liu W."/>
            <person name="Leng X."/>
            <person name="Peng Y."/>
            <person name="Wang N."/>
            <person name="Wang Y."/>
            <person name="Ma Z."/>
            <person name="Xu X."/>
            <person name="Zhang F."/>
            <person name="Xue H."/>
            <person name="Zhong H."/>
            <person name="Wang Y."/>
            <person name="Zhang K."/>
            <person name="Velt A."/>
            <person name="Avia K."/>
            <person name="Holtgrawe D."/>
            <person name="Grimplet J."/>
            <person name="Matus J.T."/>
            <person name="Ware D."/>
            <person name="Wu X."/>
            <person name="Wang H."/>
            <person name="Liu C."/>
            <person name="Fang Y."/>
            <person name="Rustenholz C."/>
            <person name="Cheng Z."/>
            <person name="Xiao H."/>
            <person name="Zhou Y."/>
        </authorList>
    </citation>
    <scope>NUCLEOTIDE SEQUENCE [LARGE SCALE GENOMIC DNA]</scope>
    <source>
        <strain evidence="10">cv. Pinot noir / PN40024</strain>
        <tissue evidence="9">Leaf</tissue>
    </source>
</reference>
<feature type="compositionally biased region" description="Polar residues" evidence="4">
    <location>
        <begin position="178"/>
        <end position="188"/>
    </location>
</feature>
<evidence type="ECO:0000259" key="6">
    <source>
        <dbReference type="Pfam" id="PF18052"/>
    </source>
</evidence>
<evidence type="ECO:0008006" key="11">
    <source>
        <dbReference type="Google" id="ProtNLM"/>
    </source>
</evidence>
<dbReference type="InterPro" id="IPR041118">
    <property type="entry name" value="Rx_N"/>
</dbReference>
<protein>
    <recommendedName>
        <fullName evidence="11">Disease resistance RPP8-like protein 2</fullName>
    </recommendedName>
</protein>
<dbReference type="Pfam" id="PF18052">
    <property type="entry name" value="Rx_N"/>
    <property type="match status" value="1"/>
</dbReference>
<dbReference type="InterPro" id="IPR042197">
    <property type="entry name" value="Apaf_helical"/>
</dbReference>
<accession>A0ABY9BZG9</accession>
<keyword evidence="3" id="KW-0611">Plant defense</keyword>
<dbReference type="PANTHER" id="PTHR23155">
    <property type="entry name" value="DISEASE RESISTANCE PROTEIN RP"/>
    <property type="match status" value="1"/>
</dbReference>